<dbReference type="Proteomes" id="UP000448235">
    <property type="component" value="Unassembled WGS sequence"/>
</dbReference>
<evidence type="ECO:0000256" key="1">
    <source>
        <dbReference type="SAM" id="MobiDB-lite"/>
    </source>
</evidence>
<evidence type="ECO:0000259" key="2">
    <source>
        <dbReference type="Pfam" id="PF13007"/>
    </source>
</evidence>
<dbReference type="AlphaFoldDB" id="A0A7X4W1Q7"/>
<feature type="region of interest" description="Disordered" evidence="1">
    <location>
        <begin position="51"/>
        <end position="75"/>
    </location>
</feature>
<reference evidence="3 4" key="1">
    <citation type="submission" date="2019-12" db="EMBL/GenBank/DDBJ databases">
        <title>Draft genome sequencing of Halomonas icarensis D1-1.</title>
        <authorList>
            <person name="Pandiyan K."/>
            <person name="Kushwaha P."/>
            <person name="Gowdham M."/>
            <person name="Chakdar H."/>
            <person name="Singh A."/>
            <person name="Kumar M."/>
            <person name="Saxena A.K."/>
        </authorList>
    </citation>
    <scope>NUCLEOTIDE SEQUENCE [LARGE SCALE GENOMIC DNA]</scope>
    <source>
        <strain evidence="3 4">D1-1</strain>
    </source>
</reference>
<name>A0A7X4W1Q7_9GAMM</name>
<dbReference type="InterPro" id="IPR024463">
    <property type="entry name" value="Transposase_TnpC_homeodom"/>
</dbReference>
<dbReference type="Pfam" id="PF13007">
    <property type="entry name" value="LZ_Tnp_IS66"/>
    <property type="match status" value="1"/>
</dbReference>
<dbReference type="PANTHER" id="PTHR33678">
    <property type="entry name" value="BLL1576 PROTEIN"/>
    <property type="match status" value="1"/>
</dbReference>
<proteinExistence type="predicted"/>
<dbReference type="EMBL" id="WUTS01000034">
    <property type="protein sequence ID" value="NAW14377.1"/>
    <property type="molecule type" value="Genomic_DNA"/>
</dbReference>
<accession>A0A7X4W1Q7</accession>
<feature type="non-terminal residue" evidence="3">
    <location>
        <position position="104"/>
    </location>
</feature>
<comment type="caution">
    <text evidence="3">The sequence shown here is derived from an EMBL/GenBank/DDBJ whole genome shotgun (WGS) entry which is preliminary data.</text>
</comment>
<organism evidence="3 4">
    <name type="scientific">Halomonas icarae</name>
    <dbReference type="NCBI Taxonomy" id="2691040"/>
    <lineage>
        <taxon>Bacteria</taxon>
        <taxon>Pseudomonadati</taxon>
        <taxon>Pseudomonadota</taxon>
        <taxon>Gammaproteobacteria</taxon>
        <taxon>Oceanospirillales</taxon>
        <taxon>Halomonadaceae</taxon>
        <taxon>Halomonas</taxon>
    </lineage>
</organism>
<sequence>TYELALLKRHAFGKRSEQLNVLQISLLEEVVDADIAAIETELEELHLTAATPAAKKTPKRAPLPPELPRTEIRHDPENDHCACGCQLRRIGEEVSEKLDYTPGV</sequence>
<gene>
    <name evidence="3" type="ORF">GRB80_16235</name>
</gene>
<protein>
    <submittedName>
        <fullName evidence="3">IS66 family transposase</fullName>
    </submittedName>
</protein>
<dbReference type="PANTHER" id="PTHR33678:SF1">
    <property type="entry name" value="BLL1576 PROTEIN"/>
    <property type="match status" value="1"/>
</dbReference>
<dbReference type="InterPro" id="IPR052344">
    <property type="entry name" value="Transposase-related"/>
</dbReference>
<evidence type="ECO:0000313" key="3">
    <source>
        <dbReference type="EMBL" id="NAW14377.1"/>
    </source>
</evidence>
<evidence type="ECO:0000313" key="4">
    <source>
        <dbReference type="Proteomes" id="UP000448235"/>
    </source>
</evidence>
<keyword evidence="4" id="KW-1185">Reference proteome</keyword>
<feature type="non-terminal residue" evidence="3">
    <location>
        <position position="1"/>
    </location>
</feature>
<feature type="domain" description="Transposase TnpC homeodomain" evidence="2">
    <location>
        <begin position="3"/>
        <end position="72"/>
    </location>
</feature>